<protein>
    <recommendedName>
        <fullName evidence="5">MarR family transcriptional regulator</fullName>
    </recommendedName>
</protein>
<reference evidence="4" key="2">
    <citation type="submission" date="2016-08" db="EMBL/GenBank/DDBJ databases">
        <title>Discovery of first anaerobic lithoheterotrophic haloarchae widely represented in hypersaline habitats.</title>
        <authorList>
            <person name="Sorokin D.Y."/>
            <person name="Kublanov I.V."/>
            <person name="Roman P."/>
            <person name="Sinninghe Damste J.S."/>
            <person name="Golyshin P.N."/>
            <person name="Rojo D."/>
            <person name="Ciordia S."/>
            <person name="Mena Md.C."/>
            <person name="Ferrer M."/>
            <person name="Smedile F."/>
            <person name="Messina E."/>
            <person name="La Cono V."/>
            <person name="Yakimov M.M."/>
        </authorList>
    </citation>
    <scope>NUCLEOTIDE SEQUENCE [LARGE SCALE GENOMIC DNA]</scope>
    <source>
        <strain evidence="4">HSR6</strain>
    </source>
</reference>
<evidence type="ECO:0000313" key="1">
    <source>
        <dbReference type="EMBL" id="AOW80761.1"/>
    </source>
</evidence>
<dbReference type="GeneID" id="30418186"/>
<dbReference type="OrthoDB" id="306709at2157"/>
<keyword evidence="4" id="KW-1185">Reference proteome</keyword>
<dbReference type="KEGG" id="hhsr:HSR6_1658"/>
<gene>
    <name evidence="2" type="ORF">HSR6_1658</name>
    <name evidence="1" type="ORF">HTSR_1589</name>
</gene>
<accession>A0A1D8S5Y1</accession>
<organism evidence="1 3">
    <name type="scientific">Halodesulfurarchaeum formicicum</name>
    <dbReference type="NCBI Taxonomy" id="1873524"/>
    <lineage>
        <taxon>Archaea</taxon>
        <taxon>Methanobacteriati</taxon>
        <taxon>Methanobacteriota</taxon>
        <taxon>Stenosarchaea group</taxon>
        <taxon>Halobacteria</taxon>
        <taxon>Halobacteriales</taxon>
        <taxon>Halobacteriaceae</taxon>
        <taxon>Halodesulfurarchaeum</taxon>
    </lineage>
</organism>
<dbReference type="EMBL" id="CP016804">
    <property type="protein sequence ID" value="APE96097.1"/>
    <property type="molecule type" value="Genomic_DNA"/>
</dbReference>
<evidence type="ECO:0000313" key="3">
    <source>
        <dbReference type="Proteomes" id="UP000185608"/>
    </source>
</evidence>
<dbReference type="RefSeq" id="WP_070365431.1">
    <property type="nucleotide sequence ID" value="NZ_CP016070.1"/>
</dbReference>
<dbReference type="PATRIC" id="fig|1855411.3.peg.1593"/>
<dbReference type="InterPro" id="IPR045490">
    <property type="entry name" value="DUF6432"/>
</dbReference>
<dbReference type="Proteomes" id="UP000185608">
    <property type="component" value="Chromosome"/>
</dbReference>
<proteinExistence type="predicted"/>
<reference evidence="2" key="3">
    <citation type="journal article" date="2017" name="ISME J.">
        <title>Discovery of anaerobic lithoheterotrophic haloarchaea, ubiquitous in hypersaline habitats.</title>
        <authorList>
            <person name="Sorokin D.Y."/>
            <person name="Messina E."/>
            <person name="Smedile F."/>
            <person name="Roman P."/>
            <person name="Damste J.S.S."/>
            <person name="Ciordia S."/>
            <person name="Mena M.C."/>
            <person name="Ferrer M."/>
            <person name="Golyshin P.N."/>
            <person name="Kublanov I.V."/>
            <person name="Samarov N.I."/>
            <person name="Toshchakov S.V."/>
            <person name="La Cono V."/>
            <person name="Yakimov M.M."/>
        </authorList>
    </citation>
    <scope>NUCLEOTIDE SEQUENCE</scope>
    <source>
        <strain evidence="2">HSR6</strain>
    </source>
</reference>
<evidence type="ECO:0000313" key="2">
    <source>
        <dbReference type="EMBL" id="APE96097.1"/>
    </source>
</evidence>
<reference evidence="1 3" key="1">
    <citation type="submission" date="2016-06" db="EMBL/GenBank/DDBJ databases">
        <title>Discovery of anaerobic lithoheterotrophic haloarchaeon capable of sulfur respiration by hydrogen and formate.</title>
        <authorList>
            <person name="Sorokin D.Y."/>
            <person name="Kublanov I.V."/>
            <person name="Roman P."/>
            <person name="Sinninghe Damste J.S."/>
            <person name="Golyshin P.N."/>
            <person name="Rojo D."/>
            <person name="Ciordia S."/>
            <person name="Mena Md.C."/>
            <person name="Ferrer M."/>
            <person name="Smedile F."/>
            <person name="Messina E."/>
            <person name="La Cono V."/>
            <person name="Yakimov M.M."/>
        </authorList>
    </citation>
    <scope>NUCLEOTIDE SEQUENCE [LARGE SCALE GENOMIC DNA]</scope>
    <source>
        <strain evidence="1 3">HTSR1</strain>
    </source>
</reference>
<evidence type="ECO:0000313" key="4">
    <source>
        <dbReference type="Proteomes" id="UP000186165"/>
    </source>
</evidence>
<dbReference type="AlphaFoldDB" id="A0A1D8S5Y1"/>
<accession>A0A1J1AET6</accession>
<dbReference type="EMBL" id="CP016070">
    <property type="protein sequence ID" value="AOW80761.1"/>
    <property type="molecule type" value="Genomic_DNA"/>
</dbReference>
<dbReference type="STRING" id="1873524.HSR6_1658"/>
<sequence length="97" mass="10798">MKLRREHRDREETEVAVLQALADRHEEGMTVFELRSIVGADIDDLEAALSGLQSAGLVSIDDGKERPVFVVAESAIEAETGEPEPGFFEWLRELIGF</sequence>
<evidence type="ECO:0008006" key="5">
    <source>
        <dbReference type="Google" id="ProtNLM"/>
    </source>
</evidence>
<dbReference type="KEGG" id="halh:HTSR_1589"/>
<dbReference type="Proteomes" id="UP000186165">
    <property type="component" value="Chromosome"/>
</dbReference>
<dbReference type="Pfam" id="PF20024">
    <property type="entry name" value="DUF6432"/>
    <property type="match status" value="1"/>
</dbReference>
<name>A0A1D8S5Y1_9EURY</name>